<dbReference type="EMBL" id="CP012109">
    <property type="protein sequence ID" value="AKQ64762.1"/>
    <property type="molecule type" value="Genomic_DNA"/>
</dbReference>
<dbReference type="STRING" id="1297742.A176_001674"/>
<accession>A0A0H4XA34</accession>
<name>A0A0H4XA34_9BACT</name>
<sequence length="41" mass="4831">MALARHPTRLGWRPTLLLAGRQEYHQEEGWAHEEDSVVHRP</sequence>
<keyword evidence="2" id="KW-1185">Reference proteome</keyword>
<proteinExistence type="predicted"/>
<dbReference type="KEGG" id="mym:A176_001674"/>
<evidence type="ECO:0000313" key="1">
    <source>
        <dbReference type="EMBL" id="AKQ64762.1"/>
    </source>
</evidence>
<organism evidence="1 2">
    <name type="scientific">Pseudomyxococcus hansupus</name>
    <dbReference type="NCBI Taxonomy" id="1297742"/>
    <lineage>
        <taxon>Bacteria</taxon>
        <taxon>Pseudomonadati</taxon>
        <taxon>Myxococcota</taxon>
        <taxon>Myxococcia</taxon>
        <taxon>Myxococcales</taxon>
        <taxon>Cystobacterineae</taxon>
        <taxon>Myxococcaceae</taxon>
        <taxon>Pseudomyxococcus</taxon>
    </lineage>
</organism>
<gene>
    <name evidence="1" type="ORF">A176_001674</name>
</gene>
<protein>
    <submittedName>
        <fullName evidence="1">Uncharacterized protein</fullName>
    </submittedName>
</protein>
<evidence type="ECO:0000313" key="2">
    <source>
        <dbReference type="Proteomes" id="UP000009026"/>
    </source>
</evidence>
<reference evidence="1 2" key="1">
    <citation type="journal article" date="2016" name="PLoS ONE">
        <title>Complete Genome Sequence and Comparative Genomics of a Novel Myxobacterium Myxococcus hansupus.</title>
        <authorList>
            <person name="Sharma G."/>
            <person name="Narwani T."/>
            <person name="Subramanian S."/>
        </authorList>
    </citation>
    <scope>NUCLEOTIDE SEQUENCE [LARGE SCALE GENOMIC DNA]</scope>
    <source>
        <strain evidence="2">mixupus</strain>
    </source>
</reference>
<dbReference type="AlphaFoldDB" id="A0A0H4XA34"/>
<dbReference type="Proteomes" id="UP000009026">
    <property type="component" value="Chromosome"/>
</dbReference>